<keyword evidence="2" id="KW-1185">Reference proteome</keyword>
<dbReference type="EMBL" id="CM051407">
    <property type="protein sequence ID" value="KAJ4702229.1"/>
    <property type="molecule type" value="Genomic_DNA"/>
</dbReference>
<organism evidence="1 2">
    <name type="scientific">Melia azedarach</name>
    <name type="common">Chinaberry tree</name>
    <dbReference type="NCBI Taxonomy" id="155640"/>
    <lineage>
        <taxon>Eukaryota</taxon>
        <taxon>Viridiplantae</taxon>
        <taxon>Streptophyta</taxon>
        <taxon>Embryophyta</taxon>
        <taxon>Tracheophyta</taxon>
        <taxon>Spermatophyta</taxon>
        <taxon>Magnoliopsida</taxon>
        <taxon>eudicotyledons</taxon>
        <taxon>Gunneridae</taxon>
        <taxon>Pentapetalae</taxon>
        <taxon>rosids</taxon>
        <taxon>malvids</taxon>
        <taxon>Sapindales</taxon>
        <taxon>Meliaceae</taxon>
        <taxon>Melia</taxon>
    </lineage>
</organism>
<sequence length="708" mass="81684">MMNNNSTTPRTNDLGDFEEDEAHWSDEDDEKGELEMHEEGGEKNEENDSDIGEKSDILSNYASADGEGEIMSSFEDKDHTSKMITSLHRDRFQECANGNFVFQVGQQFENAKQFRVVLQKFIIKEGFELNRIKNDKIRFRATCAAQGCPWFIYASMIKSGTVFQIQKLNNEHNCDRVTHTREASYIWIANQFQSALKNNPQMPIRAIRADLRTKFGVHCNKKKIYRAKKKALETASIDHRHSYKKLIEYAEILRQTNPGVLVKIKYSDVYETTPPKFQRFMFSFQALKKGFVKGCRWFIGLDGCHLKGPYGGVLLSAVALDANNGIFPLAVCVCESENADSWKWFLEILYQWLEVENTCAMTFMTDRQKGVLQALDTCWPGATVRHCARHIFANLRKKHPQVVYRTLFWAAARAYTQREWKDNMESIKTIINGSHGAFDYLVKVNPSEWARHTFEPHVKCDHVTNNMTESWNGWLGEFRGQPVLCLLEFIRKKIMKRLCKRLSQAKKWSGKLPPNVKRKLDDSRKYGRFMKVIEAGEYEFEVLDANYSTFVVNLQRKTCSCGAYQISGIPCKHVMPCIASKREDAADYRERIGRPKIRRIREQGEGQGNKATVRCGNCKEFGHNRRACKESKAQTAAPILRQHRSRNLGGQNQTSDLFMQPNMPRRYTQLLGIMQQHSSSSQHQSYSSQNQSPNWPFWSQNHPSSSQL</sequence>
<dbReference type="Proteomes" id="UP001164539">
    <property type="component" value="Chromosome 14"/>
</dbReference>
<proteinExistence type="predicted"/>
<accession>A0ACC1WV05</accession>
<name>A0ACC1WV05_MELAZ</name>
<comment type="caution">
    <text evidence="1">The sequence shown here is derived from an EMBL/GenBank/DDBJ whole genome shotgun (WGS) entry which is preliminary data.</text>
</comment>
<gene>
    <name evidence="1" type="ORF">OWV82_025340</name>
</gene>
<evidence type="ECO:0000313" key="2">
    <source>
        <dbReference type="Proteomes" id="UP001164539"/>
    </source>
</evidence>
<reference evidence="1 2" key="1">
    <citation type="journal article" date="2023" name="Science">
        <title>Complex scaffold remodeling in plant triterpene biosynthesis.</title>
        <authorList>
            <person name="De La Pena R."/>
            <person name="Hodgson H."/>
            <person name="Liu J.C."/>
            <person name="Stephenson M.J."/>
            <person name="Martin A.C."/>
            <person name="Owen C."/>
            <person name="Harkess A."/>
            <person name="Leebens-Mack J."/>
            <person name="Jimenez L.E."/>
            <person name="Osbourn A."/>
            <person name="Sattely E.S."/>
        </authorList>
    </citation>
    <scope>NUCLEOTIDE SEQUENCE [LARGE SCALE GENOMIC DNA]</scope>
    <source>
        <strain evidence="2">cv. JPN11</strain>
        <tissue evidence="1">Leaf</tissue>
    </source>
</reference>
<protein>
    <submittedName>
        <fullName evidence="1">MuDR family transposase</fullName>
    </submittedName>
</protein>
<evidence type="ECO:0000313" key="1">
    <source>
        <dbReference type="EMBL" id="KAJ4702229.1"/>
    </source>
</evidence>